<dbReference type="GO" id="GO:0004834">
    <property type="term" value="F:tryptophan synthase activity"/>
    <property type="evidence" value="ECO:0007669"/>
    <property type="project" value="UniProtKB-EC"/>
</dbReference>
<dbReference type="Proteomes" id="UP001596264">
    <property type="component" value="Unassembled WGS sequence"/>
</dbReference>
<evidence type="ECO:0000256" key="4">
    <source>
        <dbReference type="ARBA" id="ARBA00022822"/>
    </source>
</evidence>
<evidence type="ECO:0000256" key="8">
    <source>
        <dbReference type="HAMAP-Rule" id="MF_00131"/>
    </source>
</evidence>
<dbReference type="Pfam" id="PF00290">
    <property type="entry name" value="Trp_syntA"/>
    <property type="match status" value="1"/>
</dbReference>
<organism evidence="10 11">
    <name type="scientific">Psychrobacter glacincola</name>
    <dbReference type="NCBI Taxonomy" id="56810"/>
    <lineage>
        <taxon>Bacteria</taxon>
        <taxon>Pseudomonadati</taxon>
        <taxon>Pseudomonadota</taxon>
        <taxon>Gammaproteobacteria</taxon>
        <taxon>Moraxellales</taxon>
        <taxon>Moraxellaceae</taxon>
        <taxon>Psychrobacter</taxon>
    </lineage>
</organism>
<dbReference type="InterPro" id="IPR018204">
    <property type="entry name" value="Trp_synthase_alpha_AS"/>
</dbReference>
<evidence type="ECO:0000256" key="5">
    <source>
        <dbReference type="ARBA" id="ARBA00023141"/>
    </source>
</evidence>
<evidence type="ECO:0000256" key="1">
    <source>
        <dbReference type="ARBA" id="ARBA00004733"/>
    </source>
</evidence>
<dbReference type="InterPro" id="IPR011060">
    <property type="entry name" value="RibuloseP-bd_barrel"/>
</dbReference>
<feature type="active site" description="Proton acceptor" evidence="8">
    <location>
        <position position="49"/>
    </location>
</feature>
<evidence type="ECO:0000256" key="9">
    <source>
        <dbReference type="RuleBase" id="RU003662"/>
    </source>
</evidence>
<accession>A0ABW1W884</accession>
<name>A0ABW1W884_9GAMM</name>
<dbReference type="Gene3D" id="3.20.20.70">
    <property type="entry name" value="Aldolase class I"/>
    <property type="match status" value="1"/>
</dbReference>
<keyword evidence="5 8" id="KW-0057">Aromatic amino acid biosynthesis</keyword>
<dbReference type="InterPro" id="IPR002028">
    <property type="entry name" value="Trp_synthase_suA"/>
</dbReference>
<gene>
    <name evidence="8 10" type="primary">trpA</name>
    <name evidence="10" type="ORF">ACFP58_05670</name>
</gene>
<reference evidence="11" key="1">
    <citation type="journal article" date="2019" name="Int. J. Syst. Evol. Microbiol.">
        <title>The Global Catalogue of Microorganisms (GCM) 10K type strain sequencing project: providing services to taxonomists for standard genome sequencing and annotation.</title>
        <authorList>
            <consortium name="The Broad Institute Genomics Platform"/>
            <consortium name="The Broad Institute Genome Sequencing Center for Infectious Disease"/>
            <person name="Wu L."/>
            <person name="Ma J."/>
        </authorList>
    </citation>
    <scope>NUCLEOTIDE SEQUENCE [LARGE SCALE GENOMIC DNA]</scope>
    <source>
        <strain evidence="11">CCM 2050</strain>
    </source>
</reference>
<evidence type="ECO:0000256" key="6">
    <source>
        <dbReference type="ARBA" id="ARBA00023239"/>
    </source>
</evidence>
<dbReference type="PANTHER" id="PTHR43406">
    <property type="entry name" value="TRYPTOPHAN SYNTHASE, ALPHA CHAIN"/>
    <property type="match status" value="1"/>
</dbReference>
<keyword evidence="4 8" id="KW-0822">Tryptophan biosynthesis</keyword>
<comment type="catalytic activity">
    <reaction evidence="7 8">
        <text>(1S,2R)-1-C-(indol-3-yl)glycerol 3-phosphate + L-serine = D-glyceraldehyde 3-phosphate + L-tryptophan + H2O</text>
        <dbReference type="Rhea" id="RHEA:10532"/>
        <dbReference type="ChEBI" id="CHEBI:15377"/>
        <dbReference type="ChEBI" id="CHEBI:33384"/>
        <dbReference type="ChEBI" id="CHEBI:57912"/>
        <dbReference type="ChEBI" id="CHEBI:58866"/>
        <dbReference type="ChEBI" id="CHEBI:59776"/>
        <dbReference type="EC" id="4.2.1.20"/>
    </reaction>
</comment>
<comment type="pathway">
    <text evidence="1 8">Amino-acid biosynthesis; L-tryptophan biosynthesis; L-tryptophan from chorismate: step 5/5.</text>
</comment>
<dbReference type="NCBIfam" id="TIGR00262">
    <property type="entry name" value="trpA"/>
    <property type="match status" value="1"/>
</dbReference>
<dbReference type="RefSeq" id="WP_201561895.1">
    <property type="nucleotide sequence ID" value="NZ_CAJGZK010000005.1"/>
</dbReference>
<dbReference type="EMBL" id="JBHSTZ010000015">
    <property type="protein sequence ID" value="MFC6380956.1"/>
    <property type="molecule type" value="Genomic_DNA"/>
</dbReference>
<dbReference type="HAMAP" id="MF_00131">
    <property type="entry name" value="Trp_synth_alpha"/>
    <property type="match status" value="1"/>
</dbReference>
<dbReference type="InterPro" id="IPR013785">
    <property type="entry name" value="Aldolase_TIM"/>
</dbReference>
<proteinExistence type="inferred from homology"/>
<comment type="function">
    <text evidence="8">The alpha subunit is responsible for the aldol cleavage of indoleglycerol phosphate to indole and glyceraldehyde 3-phosphate.</text>
</comment>
<dbReference type="PANTHER" id="PTHR43406:SF1">
    <property type="entry name" value="TRYPTOPHAN SYNTHASE ALPHA CHAIN, CHLOROPLASTIC"/>
    <property type="match status" value="1"/>
</dbReference>
<keyword evidence="6 8" id="KW-0456">Lyase</keyword>
<evidence type="ECO:0000256" key="7">
    <source>
        <dbReference type="ARBA" id="ARBA00049047"/>
    </source>
</evidence>
<evidence type="ECO:0000256" key="3">
    <source>
        <dbReference type="ARBA" id="ARBA00022605"/>
    </source>
</evidence>
<dbReference type="EC" id="4.2.1.20" evidence="8"/>
<dbReference type="PROSITE" id="PS00167">
    <property type="entry name" value="TRP_SYNTHASE_ALPHA"/>
    <property type="match status" value="1"/>
</dbReference>
<comment type="caution">
    <text evidence="10">The sequence shown here is derived from an EMBL/GenBank/DDBJ whole genome shotgun (WGS) entry which is preliminary data.</text>
</comment>
<feature type="active site" description="Proton acceptor" evidence="8">
    <location>
        <position position="60"/>
    </location>
</feature>
<evidence type="ECO:0000313" key="10">
    <source>
        <dbReference type="EMBL" id="MFC6380956.1"/>
    </source>
</evidence>
<protein>
    <recommendedName>
        <fullName evidence="8">Tryptophan synthase alpha chain</fullName>
        <ecNumber evidence="8">4.2.1.20</ecNumber>
    </recommendedName>
</protein>
<comment type="subunit">
    <text evidence="2 8">Tetramer of two alpha and two beta chains.</text>
</comment>
<keyword evidence="3 8" id="KW-0028">Amino-acid biosynthesis</keyword>
<keyword evidence="11" id="KW-1185">Reference proteome</keyword>
<sequence length="278" mass="29600">MTRIESTFETLKAQNKKALIPYVMAGDPNPSNFVGLLHDLVKHGADMIEVGLPFSDPMADGPTIALAGERALAAGTSTRDALKMVAEFRQQDTQTPIILMGYLNPVEIIGYDNFVALCEQSGVDGILMVDLPPSEAGSFTQHLTDNSMNEIFLLSPTTLPERREQVLTHCGGYIYYVSLKGVTGSATLDTDDVATQVQAIKAETDLPVCVGFGIRDATSAKAIGAHADGIIVGSELVQNFADIDSNDATAVAAAQQKIMAKMTELREALDSLSGYSNG</sequence>
<dbReference type="SUPFAM" id="SSF51366">
    <property type="entry name" value="Ribulose-phoshate binding barrel"/>
    <property type="match status" value="1"/>
</dbReference>
<evidence type="ECO:0000313" key="11">
    <source>
        <dbReference type="Proteomes" id="UP001596264"/>
    </source>
</evidence>
<evidence type="ECO:0000256" key="2">
    <source>
        <dbReference type="ARBA" id="ARBA00011270"/>
    </source>
</evidence>
<dbReference type="CDD" id="cd04724">
    <property type="entry name" value="Tryptophan_synthase_alpha"/>
    <property type="match status" value="1"/>
</dbReference>
<comment type="similarity">
    <text evidence="8 9">Belongs to the TrpA family.</text>
</comment>